<evidence type="ECO:0008006" key="4">
    <source>
        <dbReference type="Google" id="ProtNLM"/>
    </source>
</evidence>
<dbReference type="EMBL" id="LNGC01000043">
    <property type="protein sequence ID" value="KYC51862.1"/>
    <property type="molecule type" value="Genomic_DNA"/>
</dbReference>
<keyword evidence="1" id="KW-0472">Membrane</keyword>
<sequence length="375" mass="43827">MTSDFKPGKAYLIEGKGIEQVKSEIKEWLGKKQIEIEEKGDFIQLYKSGHKTPFHFYALTYGYSDENKIRLVPHDKGTLIIFNKNDTAIFRHGMRKNLIRSMQNKKEILDPNDILLFAVMACIIPFIIRIRTEFNLLYIVPFIVITLLLALYFYSRQKSLLTNPEYYIEEYKGSEIYQNYDESDVKHISNCPSCNREIQAYWDICLHCGKKLEQRKDGQSRKNEKYFLAVIVLVMLLSGLVILYGNISLFTYPSSPPDYYSYSIVYSSNGYMQIKPSETFIVKTDISGGYRLLFDYNISSPIKVLCMDNDNYDLYNKGEECNFYNMPDKFANGETYFQAPYSGTWHIIFYNNSDQTVKANILIMRKNRADTYKTN</sequence>
<proteinExistence type="predicted"/>
<protein>
    <recommendedName>
        <fullName evidence="4">DUF1883 domain-containing protein</fullName>
    </recommendedName>
</protein>
<name>A0A150J3T8_9EURY</name>
<evidence type="ECO:0000313" key="2">
    <source>
        <dbReference type="EMBL" id="KYC51862.1"/>
    </source>
</evidence>
<organism evidence="2 3">
    <name type="scientific">Candidatus Methanofastidiosum methylothiophilum</name>
    <dbReference type="NCBI Taxonomy" id="1705564"/>
    <lineage>
        <taxon>Archaea</taxon>
        <taxon>Methanobacteriati</taxon>
        <taxon>Methanobacteriota</taxon>
        <taxon>Stenosarchaea group</taxon>
        <taxon>Candidatus Methanofastidiosia</taxon>
        <taxon>Candidatus Methanofastidiosales</taxon>
        <taxon>Candidatus Methanofastidiosaceae</taxon>
        <taxon>Candidatus Methanofastidiosum</taxon>
    </lineage>
</organism>
<evidence type="ECO:0000313" key="3">
    <source>
        <dbReference type="Proteomes" id="UP000075398"/>
    </source>
</evidence>
<dbReference type="AlphaFoldDB" id="A0A150J3T8"/>
<reference evidence="2 3" key="1">
    <citation type="journal article" date="2016" name="ISME J.">
        <title>Chasing the elusive Euryarchaeota class WSA2: genomes reveal a uniquely fastidious methyl-reducing methanogen.</title>
        <authorList>
            <person name="Nobu M.K."/>
            <person name="Narihiro T."/>
            <person name="Kuroda K."/>
            <person name="Mei R."/>
            <person name="Liu W.T."/>
        </authorList>
    </citation>
    <scope>NUCLEOTIDE SEQUENCE [LARGE SCALE GENOMIC DNA]</scope>
    <source>
        <strain evidence="2">U1lsi0528_Bin055</strain>
    </source>
</reference>
<dbReference type="Proteomes" id="UP000075398">
    <property type="component" value="Unassembled WGS sequence"/>
</dbReference>
<accession>A0A150J3T8</accession>
<feature type="transmembrane region" description="Helical" evidence="1">
    <location>
        <begin position="136"/>
        <end position="154"/>
    </location>
</feature>
<keyword evidence="1" id="KW-1133">Transmembrane helix</keyword>
<evidence type="ECO:0000256" key="1">
    <source>
        <dbReference type="SAM" id="Phobius"/>
    </source>
</evidence>
<gene>
    <name evidence="2" type="ORF">AMQ22_01127</name>
</gene>
<feature type="transmembrane region" description="Helical" evidence="1">
    <location>
        <begin position="114"/>
        <end position="130"/>
    </location>
</feature>
<comment type="caution">
    <text evidence="2">The sequence shown here is derived from an EMBL/GenBank/DDBJ whole genome shotgun (WGS) entry which is preliminary data.</text>
</comment>
<dbReference type="InterPro" id="IPR036488">
    <property type="entry name" value="DUF1883-like_sf"/>
</dbReference>
<dbReference type="Gene3D" id="4.10.1210.10">
    <property type="entry name" value="Atu1913-like"/>
    <property type="match status" value="1"/>
</dbReference>
<feature type="transmembrane region" description="Helical" evidence="1">
    <location>
        <begin position="226"/>
        <end position="247"/>
    </location>
</feature>
<keyword evidence="1" id="KW-0812">Transmembrane</keyword>